<dbReference type="Proteomes" id="UP000219602">
    <property type="component" value="Chromosome 7"/>
</dbReference>
<sequence>MAATKHLLADSEDAIVDRPSKKTKVTDVDEKARLKKERKEKKKDKKRKTEEQETPADKTGDSEAERR</sequence>
<dbReference type="EMBL" id="MABQ02000005">
    <property type="protein sequence ID" value="PCD35878.1"/>
    <property type="molecule type" value="Genomic_DNA"/>
</dbReference>
<evidence type="ECO:0000256" key="1">
    <source>
        <dbReference type="SAM" id="MobiDB-lite"/>
    </source>
</evidence>
<feature type="compositionally biased region" description="Basic and acidic residues" evidence="1">
    <location>
        <begin position="47"/>
        <end position="67"/>
    </location>
</feature>
<protein>
    <submittedName>
        <fullName evidence="2">Uncharacterized protein</fullName>
    </submittedName>
</protein>
<evidence type="ECO:0000313" key="2">
    <source>
        <dbReference type="EMBL" id="PCD35878.1"/>
    </source>
</evidence>
<reference evidence="2 3" key="2">
    <citation type="journal article" date="2017" name="Sci. Rep.">
        <title>A mobile pathogenicity chromosome in Fusarium oxysporum for infection of multiple cucurbit species.</title>
        <authorList>
            <person name="van Dam P."/>
            <person name="Fokkens L."/>
            <person name="Ayukawa Y."/>
            <person name="van der Gragt M."/>
            <person name="Ter Horst A."/>
            <person name="Brankovics B."/>
            <person name="Houterman P.M."/>
            <person name="Arie T."/>
            <person name="Rep M."/>
        </authorList>
    </citation>
    <scope>NUCLEOTIDE SEQUENCE [LARGE SCALE GENOMIC DNA]</scope>
    <source>
        <strain evidence="2 3">Forc016</strain>
    </source>
</reference>
<comment type="caution">
    <text evidence="2">The sequence shown here is derived from an EMBL/GenBank/DDBJ whole genome shotgun (WGS) entry which is preliminary data.</text>
</comment>
<evidence type="ECO:0000313" key="3">
    <source>
        <dbReference type="Proteomes" id="UP000219602"/>
    </source>
</evidence>
<name>A0A2H3H7B3_FUSOX</name>
<reference evidence="2 3" key="1">
    <citation type="journal article" date="2016" name="Environ. Microbiol.">
        <title>Effector profiles distinguish formae speciales of Fusarium oxysporum.</title>
        <authorList>
            <person name="van Dam P."/>
            <person name="Fokkens L."/>
            <person name="Schmidt S.M."/>
            <person name="Linmans J.H."/>
            <person name="Kistler H.C."/>
            <person name="Ma L.J."/>
            <person name="Rep M."/>
        </authorList>
    </citation>
    <scope>NUCLEOTIDE SEQUENCE [LARGE SCALE GENOMIC DNA]</scope>
    <source>
        <strain evidence="2 3">Forc016</strain>
    </source>
</reference>
<dbReference type="STRING" id="327505.A0A2H3H7B3"/>
<accession>A0A2H3H7B3</accession>
<organism evidence="2 3">
    <name type="scientific">Fusarium oxysporum f. sp. radicis-cucumerinum</name>
    <dbReference type="NCBI Taxonomy" id="327505"/>
    <lineage>
        <taxon>Eukaryota</taxon>
        <taxon>Fungi</taxon>
        <taxon>Dikarya</taxon>
        <taxon>Ascomycota</taxon>
        <taxon>Pezizomycotina</taxon>
        <taxon>Sordariomycetes</taxon>
        <taxon>Hypocreomycetidae</taxon>
        <taxon>Hypocreales</taxon>
        <taxon>Nectriaceae</taxon>
        <taxon>Fusarium</taxon>
        <taxon>Fusarium oxysporum species complex</taxon>
    </lineage>
</organism>
<feature type="compositionally biased region" description="Basic and acidic residues" evidence="1">
    <location>
        <begin position="15"/>
        <end position="32"/>
    </location>
</feature>
<proteinExistence type="predicted"/>
<feature type="region of interest" description="Disordered" evidence="1">
    <location>
        <begin position="1"/>
        <end position="67"/>
    </location>
</feature>
<gene>
    <name evidence="2" type="ORF">AU210_008436</name>
</gene>
<dbReference type="AlphaFoldDB" id="A0A2H3H7B3"/>
<feature type="compositionally biased region" description="Basic residues" evidence="1">
    <location>
        <begin position="33"/>
        <end position="46"/>
    </location>
</feature>